<proteinExistence type="predicted"/>
<dbReference type="VEuPathDB" id="TriTrypDB:TcBrA4_0096080"/>
<comment type="caution">
    <text evidence="1">The sequence shown here is derived from an EMBL/GenBank/DDBJ whole genome shotgun (WGS) entry which is preliminary data.</text>
</comment>
<dbReference type="VEuPathDB" id="TriTrypDB:C3747_34g261"/>
<dbReference type="Proteomes" id="UP000246121">
    <property type="component" value="Unassembled WGS sequence"/>
</dbReference>
<dbReference type="VEuPathDB" id="TriTrypDB:C4B63_144g69"/>
<gene>
    <name evidence="1" type="ORF">C4B63_144g69</name>
</gene>
<evidence type="ECO:0000313" key="2">
    <source>
        <dbReference type="Proteomes" id="UP000246121"/>
    </source>
</evidence>
<protein>
    <submittedName>
        <fullName evidence="1">Uncharacterized protein</fullName>
    </submittedName>
</protein>
<dbReference type="VEuPathDB" id="TriTrypDB:TCDM_12659"/>
<accession>A0A2V2URK7</accession>
<dbReference type="VEuPathDB" id="TriTrypDB:TCSYLVIO_005237"/>
<name>A0A2V2URK7_TRYCR</name>
<reference evidence="1 2" key="1">
    <citation type="journal article" date="2018" name="Microb. Genom.">
        <title>Expanding an expanded genome: long-read sequencing of Trypanosoma cruzi.</title>
        <authorList>
            <person name="Berna L."/>
            <person name="Rodriguez M."/>
            <person name="Chiribao M.L."/>
            <person name="Parodi-Talice A."/>
            <person name="Pita S."/>
            <person name="Rijo G."/>
            <person name="Alvarez-Valin F."/>
            <person name="Robello C."/>
        </authorList>
    </citation>
    <scope>NUCLEOTIDE SEQUENCE [LARGE SCALE GENOMIC DNA]</scope>
    <source>
        <strain evidence="1 2">Dm28c</strain>
    </source>
</reference>
<organism evidence="1 2">
    <name type="scientific">Trypanosoma cruzi</name>
    <dbReference type="NCBI Taxonomy" id="5693"/>
    <lineage>
        <taxon>Eukaryota</taxon>
        <taxon>Discoba</taxon>
        <taxon>Euglenozoa</taxon>
        <taxon>Kinetoplastea</taxon>
        <taxon>Metakinetoplastina</taxon>
        <taxon>Trypanosomatida</taxon>
        <taxon>Trypanosomatidae</taxon>
        <taxon>Trypanosoma</taxon>
        <taxon>Schizotrypanum</taxon>
    </lineage>
</organism>
<evidence type="ECO:0000313" key="1">
    <source>
        <dbReference type="EMBL" id="PWU85772.1"/>
    </source>
</evidence>
<dbReference type="VEuPathDB" id="TriTrypDB:TcCL_NonESM12477"/>
<dbReference type="EMBL" id="PRFA01000144">
    <property type="protein sequence ID" value="PWU85772.1"/>
    <property type="molecule type" value="Genomic_DNA"/>
</dbReference>
<sequence length="197" mass="22408">MRCKRRTQVWRALSAEFRALSTSNPRSYKQIYRRSMSSACVRLSMFDNTRNCQMDWERRSTSEPPPRAGFRIPPLSRDELYAFVDAYAKDYGITESSPREERFFRGSIPPWSAASAHRVTIGVELPIDHSITDEEELIREMRRVSEEALALHSHRSWILATNGDVDVPTPAGVGIPPSSLHSSQIIEKVSNNCGTRP</sequence>
<dbReference type="VEuPathDB" id="TriTrypDB:TcYC6_0085700"/>
<dbReference type="AlphaFoldDB" id="A0A2V2URK7"/>